<sequence>MRSPVPWHGRNDDRQLLKRSGRREGEKSQERGTRKTRGDEKTKVRKDVTPRRRNI</sequence>
<keyword evidence="3" id="KW-1185">Reference proteome</keyword>
<feature type="region of interest" description="Disordered" evidence="1">
    <location>
        <begin position="1"/>
        <end position="55"/>
    </location>
</feature>
<dbReference type="Proteomes" id="UP000325672">
    <property type="component" value="Unassembled WGS sequence"/>
</dbReference>
<dbReference type="RefSeq" id="XP_031911735.1">
    <property type="nucleotide sequence ID" value="XM_032055076.1"/>
</dbReference>
<name>A0A5N6SLV8_ASPPS</name>
<dbReference type="GeneID" id="43639286"/>
<reference evidence="2 3" key="1">
    <citation type="submission" date="2019-04" db="EMBL/GenBank/DDBJ databases">
        <title>Friends and foes A comparative genomics study of 23 Aspergillus species from section Flavi.</title>
        <authorList>
            <consortium name="DOE Joint Genome Institute"/>
            <person name="Kjaerbolling I."/>
            <person name="Vesth T."/>
            <person name="Frisvad J.C."/>
            <person name="Nybo J.L."/>
            <person name="Theobald S."/>
            <person name="Kildgaard S."/>
            <person name="Isbrandt T."/>
            <person name="Kuo A."/>
            <person name="Sato A."/>
            <person name="Lyhne E.K."/>
            <person name="Kogle M.E."/>
            <person name="Wiebenga A."/>
            <person name="Kun R.S."/>
            <person name="Lubbers R.J."/>
            <person name="Makela M.R."/>
            <person name="Barry K."/>
            <person name="Chovatia M."/>
            <person name="Clum A."/>
            <person name="Daum C."/>
            <person name="Haridas S."/>
            <person name="He G."/>
            <person name="LaButti K."/>
            <person name="Lipzen A."/>
            <person name="Mondo S."/>
            <person name="Riley R."/>
            <person name="Salamov A."/>
            <person name="Simmons B.A."/>
            <person name="Magnuson J.K."/>
            <person name="Henrissat B."/>
            <person name="Mortensen U.H."/>
            <person name="Larsen T.O."/>
            <person name="Devries R.P."/>
            <person name="Grigoriev I.V."/>
            <person name="Machida M."/>
            <person name="Baker S.E."/>
            <person name="Andersen M.R."/>
        </authorList>
    </citation>
    <scope>NUCLEOTIDE SEQUENCE [LARGE SCALE GENOMIC DNA]</scope>
    <source>
        <strain evidence="2 3">CBS 117625</strain>
    </source>
</reference>
<evidence type="ECO:0000313" key="3">
    <source>
        <dbReference type="Proteomes" id="UP000325672"/>
    </source>
</evidence>
<feature type="non-terminal residue" evidence="2">
    <location>
        <position position="55"/>
    </location>
</feature>
<dbReference type="EMBL" id="ML743591">
    <property type="protein sequence ID" value="KAE8135672.1"/>
    <property type="molecule type" value="Genomic_DNA"/>
</dbReference>
<evidence type="ECO:0000256" key="1">
    <source>
        <dbReference type="SAM" id="MobiDB-lite"/>
    </source>
</evidence>
<dbReference type="AlphaFoldDB" id="A0A5N6SLV8"/>
<feature type="compositionally biased region" description="Basic and acidic residues" evidence="1">
    <location>
        <begin position="9"/>
        <end position="55"/>
    </location>
</feature>
<organism evidence="2 3">
    <name type="scientific">Aspergillus pseudotamarii</name>
    <dbReference type="NCBI Taxonomy" id="132259"/>
    <lineage>
        <taxon>Eukaryota</taxon>
        <taxon>Fungi</taxon>
        <taxon>Dikarya</taxon>
        <taxon>Ascomycota</taxon>
        <taxon>Pezizomycotina</taxon>
        <taxon>Eurotiomycetes</taxon>
        <taxon>Eurotiomycetidae</taxon>
        <taxon>Eurotiales</taxon>
        <taxon>Aspergillaceae</taxon>
        <taxon>Aspergillus</taxon>
        <taxon>Aspergillus subgen. Circumdati</taxon>
    </lineage>
</organism>
<proteinExistence type="predicted"/>
<accession>A0A5N6SLV8</accession>
<gene>
    <name evidence="2" type="ORF">BDV38DRAFT_251825</name>
</gene>
<evidence type="ECO:0000313" key="2">
    <source>
        <dbReference type="EMBL" id="KAE8135672.1"/>
    </source>
</evidence>
<protein>
    <submittedName>
        <fullName evidence="2">Uncharacterized protein</fullName>
    </submittedName>
</protein>